<organism evidence="2 3">
    <name type="scientific">Terracoccus luteus</name>
    <dbReference type="NCBI Taxonomy" id="53356"/>
    <lineage>
        <taxon>Bacteria</taxon>
        <taxon>Bacillati</taxon>
        <taxon>Actinomycetota</taxon>
        <taxon>Actinomycetes</taxon>
        <taxon>Micrococcales</taxon>
        <taxon>Intrasporangiaceae</taxon>
        <taxon>Terracoccus</taxon>
    </lineage>
</organism>
<dbReference type="Proteomes" id="UP000590811">
    <property type="component" value="Unassembled WGS sequence"/>
</dbReference>
<evidence type="ECO:0008006" key="4">
    <source>
        <dbReference type="Google" id="ProtNLM"/>
    </source>
</evidence>
<keyword evidence="1" id="KW-0812">Transmembrane</keyword>
<dbReference type="AlphaFoldDB" id="A0A839Q5X2"/>
<feature type="transmembrane region" description="Helical" evidence="1">
    <location>
        <begin position="27"/>
        <end position="55"/>
    </location>
</feature>
<name>A0A839Q5X2_9MICO</name>
<evidence type="ECO:0000313" key="3">
    <source>
        <dbReference type="Proteomes" id="UP000590811"/>
    </source>
</evidence>
<sequence>MTDPDRPPRLRPDDVRLASEAPLARGAVVSAVAGVLLGFCFVPQLLALALAGLSIARRERAGRRQAWLAIGIALVLTVVWAVALGALLKWWASTRG</sequence>
<comment type="caution">
    <text evidence="2">The sequence shown here is derived from an EMBL/GenBank/DDBJ whole genome shotgun (WGS) entry which is preliminary data.</text>
</comment>
<reference evidence="2 3" key="1">
    <citation type="submission" date="2020-08" db="EMBL/GenBank/DDBJ databases">
        <title>Genomic Encyclopedia of Type Strains, Phase IV (KMG-V): Genome sequencing to study the core and pangenomes of soil and plant-associated prokaryotes.</title>
        <authorList>
            <person name="Whitman W."/>
        </authorList>
    </citation>
    <scope>NUCLEOTIDE SEQUENCE [LARGE SCALE GENOMIC DNA]</scope>
    <source>
        <strain evidence="2 3">B3ACCR2</strain>
    </source>
</reference>
<feature type="transmembrane region" description="Helical" evidence="1">
    <location>
        <begin position="67"/>
        <end position="92"/>
    </location>
</feature>
<dbReference type="EMBL" id="JACHVT010000007">
    <property type="protein sequence ID" value="MBB2988031.1"/>
    <property type="molecule type" value="Genomic_DNA"/>
</dbReference>
<gene>
    <name evidence="2" type="ORF">FHW14_003220</name>
</gene>
<accession>A0A839Q5X2</accession>
<keyword evidence="1" id="KW-1133">Transmembrane helix</keyword>
<protein>
    <recommendedName>
        <fullName evidence="4">DUF4190 domain-containing protein</fullName>
    </recommendedName>
</protein>
<proteinExistence type="predicted"/>
<keyword evidence="1" id="KW-0472">Membrane</keyword>
<evidence type="ECO:0000256" key="1">
    <source>
        <dbReference type="SAM" id="Phobius"/>
    </source>
</evidence>
<dbReference type="RefSeq" id="WP_184511047.1">
    <property type="nucleotide sequence ID" value="NZ_JACHVT010000007.1"/>
</dbReference>
<evidence type="ECO:0000313" key="2">
    <source>
        <dbReference type="EMBL" id="MBB2988031.1"/>
    </source>
</evidence>